<dbReference type="RefSeq" id="WP_344036447.1">
    <property type="nucleotide sequence ID" value="NZ_BAAAKE010000005.1"/>
</dbReference>
<reference evidence="3" key="1">
    <citation type="journal article" date="2019" name="Int. J. Syst. Evol. Microbiol.">
        <title>The Global Catalogue of Microorganisms (GCM) 10K type strain sequencing project: providing services to taxonomists for standard genome sequencing and annotation.</title>
        <authorList>
            <consortium name="The Broad Institute Genomics Platform"/>
            <consortium name="The Broad Institute Genome Sequencing Center for Infectious Disease"/>
            <person name="Wu L."/>
            <person name="Ma J."/>
        </authorList>
    </citation>
    <scope>NUCLEOTIDE SEQUENCE [LARGE SCALE GENOMIC DNA]</scope>
    <source>
        <strain evidence="3">KCTC 12848</strain>
    </source>
</reference>
<dbReference type="Proteomes" id="UP001595833">
    <property type="component" value="Unassembled WGS sequence"/>
</dbReference>
<sequence>MPDLTSIPLTPATFDVKPFPHAVVDRLWEPNWLNAIAAEFPSPDDPRWTTYPDPKEWGKRAGDAWCWGPATLSWFERVRSRAVCDALEKATGIGPLTADTVGGGMHMTSEGGRLESHVDFNVHPDNPDLERRLNLLVFLNHDWDRSWGGTLYLGEHREVEVLPTFNRTVLFATSARSWHGHPDPIVGDHLRKSLACYYYAPVTSATGPAHSTVWQAEANA</sequence>
<name>A0ABV9XYV9_9PSEU</name>
<feature type="domain" description="Prolyl 4-hydroxylase alpha subunit Fe(2+) 2OG dioxygenase" evidence="1">
    <location>
        <begin position="106"/>
        <end position="199"/>
    </location>
</feature>
<gene>
    <name evidence="2" type="ORF">ACFPFM_07450</name>
</gene>
<dbReference type="InterPro" id="IPR044862">
    <property type="entry name" value="Pro_4_hyd_alph_FE2OG_OXY"/>
</dbReference>
<proteinExistence type="predicted"/>
<organism evidence="2 3">
    <name type="scientific">Saccharothrix xinjiangensis</name>
    <dbReference type="NCBI Taxonomy" id="204798"/>
    <lineage>
        <taxon>Bacteria</taxon>
        <taxon>Bacillati</taxon>
        <taxon>Actinomycetota</taxon>
        <taxon>Actinomycetes</taxon>
        <taxon>Pseudonocardiales</taxon>
        <taxon>Pseudonocardiaceae</taxon>
        <taxon>Saccharothrix</taxon>
    </lineage>
</organism>
<accession>A0ABV9XYV9</accession>
<keyword evidence="3" id="KW-1185">Reference proteome</keyword>
<protein>
    <submittedName>
        <fullName evidence="2">2OG-Fe(II) oxygenase</fullName>
    </submittedName>
</protein>
<comment type="caution">
    <text evidence="2">The sequence shown here is derived from an EMBL/GenBank/DDBJ whole genome shotgun (WGS) entry which is preliminary data.</text>
</comment>
<evidence type="ECO:0000313" key="3">
    <source>
        <dbReference type="Proteomes" id="UP001595833"/>
    </source>
</evidence>
<dbReference type="EMBL" id="JBHSJB010000007">
    <property type="protein sequence ID" value="MFC5053591.1"/>
    <property type="molecule type" value="Genomic_DNA"/>
</dbReference>
<evidence type="ECO:0000313" key="2">
    <source>
        <dbReference type="EMBL" id="MFC5053591.1"/>
    </source>
</evidence>
<evidence type="ECO:0000259" key="1">
    <source>
        <dbReference type="Pfam" id="PF13640"/>
    </source>
</evidence>
<dbReference type="Gene3D" id="2.60.120.620">
    <property type="entry name" value="q2cbj1_9rhob like domain"/>
    <property type="match status" value="1"/>
</dbReference>
<dbReference type="Pfam" id="PF13640">
    <property type="entry name" value="2OG-FeII_Oxy_3"/>
    <property type="match status" value="1"/>
</dbReference>